<proteinExistence type="predicted"/>
<gene>
    <name evidence="2" type="ORF">NMOB1V02_LOCUS9788</name>
</gene>
<dbReference type="Proteomes" id="UP000678499">
    <property type="component" value="Unassembled WGS sequence"/>
</dbReference>
<reference evidence="2" key="1">
    <citation type="submission" date="2020-11" db="EMBL/GenBank/DDBJ databases">
        <authorList>
            <person name="Tran Van P."/>
        </authorList>
    </citation>
    <scope>NUCLEOTIDE SEQUENCE</scope>
</reference>
<name>A0A7R9GGX7_9CRUS</name>
<sequence length="178" mass="18764">MPKLQRKVFWHKPGSVGAPVVVDSVDVDPDDDVELCVDVDDASVNVEVDEVLELTAVSVAGVCDVVDDDCVFVKVELSLDVKTVLLELVAVPIVVDDGGVVEDNVADSVVIVLGAPVSLDRPQTSAPVHGTLLKPDLQLTDFSLKVLTSDEESTANSEHKFDKFDAGSPGSQSPCTPG</sequence>
<feature type="compositionally biased region" description="Polar residues" evidence="1">
    <location>
        <begin position="169"/>
        <end position="178"/>
    </location>
</feature>
<keyword evidence="3" id="KW-1185">Reference proteome</keyword>
<evidence type="ECO:0000256" key="1">
    <source>
        <dbReference type="SAM" id="MobiDB-lite"/>
    </source>
</evidence>
<feature type="region of interest" description="Disordered" evidence="1">
    <location>
        <begin position="152"/>
        <end position="178"/>
    </location>
</feature>
<dbReference type="EMBL" id="CAJPEX010003537">
    <property type="protein sequence ID" value="CAG0922309.1"/>
    <property type="molecule type" value="Genomic_DNA"/>
</dbReference>
<protein>
    <submittedName>
        <fullName evidence="2">Uncharacterized protein</fullName>
    </submittedName>
</protein>
<dbReference type="AlphaFoldDB" id="A0A7R9GGX7"/>
<accession>A0A7R9GGX7</accession>
<evidence type="ECO:0000313" key="2">
    <source>
        <dbReference type="EMBL" id="CAD7282157.1"/>
    </source>
</evidence>
<dbReference type="OrthoDB" id="6367128at2759"/>
<evidence type="ECO:0000313" key="3">
    <source>
        <dbReference type="Proteomes" id="UP000678499"/>
    </source>
</evidence>
<dbReference type="EMBL" id="OA885574">
    <property type="protein sequence ID" value="CAD7282157.1"/>
    <property type="molecule type" value="Genomic_DNA"/>
</dbReference>
<organism evidence="2">
    <name type="scientific">Notodromas monacha</name>
    <dbReference type="NCBI Taxonomy" id="399045"/>
    <lineage>
        <taxon>Eukaryota</taxon>
        <taxon>Metazoa</taxon>
        <taxon>Ecdysozoa</taxon>
        <taxon>Arthropoda</taxon>
        <taxon>Crustacea</taxon>
        <taxon>Oligostraca</taxon>
        <taxon>Ostracoda</taxon>
        <taxon>Podocopa</taxon>
        <taxon>Podocopida</taxon>
        <taxon>Cypridocopina</taxon>
        <taxon>Cypridoidea</taxon>
        <taxon>Cyprididae</taxon>
        <taxon>Notodromas</taxon>
    </lineage>
</organism>